<feature type="region of interest" description="Disordered" evidence="1">
    <location>
        <begin position="1"/>
        <end position="25"/>
    </location>
</feature>
<sequence length="113" mass="12653">MTDESTNWHRPIVLPLGEPASSDANDLRHSVKDANIPRGALTGLQMDTSPWLHESKTITAAVAGPIQTSLCWSFQRGQNRFVSHFAKIRHLALRLRGLFLARTNGYGSLRFDR</sequence>
<protein>
    <submittedName>
        <fullName evidence="2">Uncharacterized protein</fullName>
    </submittedName>
</protein>
<evidence type="ECO:0000256" key="1">
    <source>
        <dbReference type="SAM" id="MobiDB-lite"/>
    </source>
</evidence>
<organism evidence="2 3">
    <name type="scientific">Mesorhizobium plurifarium</name>
    <dbReference type="NCBI Taxonomy" id="69974"/>
    <lineage>
        <taxon>Bacteria</taxon>
        <taxon>Pseudomonadati</taxon>
        <taxon>Pseudomonadota</taxon>
        <taxon>Alphaproteobacteria</taxon>
        <taxon>Hyphomicrobiales</taxon>
        <taxon>Phyllobacteriaceae</taxon>
        <taxon>Mesorhizobium</taxon>
    </lineage>
</organism>
<accession>A0A090DPV4</accession>
<dbReference type="AlphaFoldDB" id="A0A090DPV4"/>
<dbReference type="Proteomes" id="UP000045285">
    <property type="component" value="Unassembled WGS sequence"/>
</dbReference>
<name>A0A090DPV4_MESPL</name>
<evidence type="ECO:0000313" key="3">
    <source>
        <dbReference type="Proteomes" id="UP000045285"/>
    </source>
</evidence>
<keyword evidence="3" id="KW-1185">Reference proteome</keyword>
<dbReference type="EMBL" id="CCMZ01000021">
    <property type="protein sequence ID" value="CDX18558.1"/>
    <property type="molecule type" value="Genomic_DNA"/>
</dbReference>
<gene>
    <name evidence="2" type="ORF">MPL3356_280034</name>
</gene>
<evidence type="ECO:0000313" key="2">
    <source>
        <dbReference type="EMBL" id="CDX18558.1"/>
    </source>
</evidence>
<proteinExistence type="predicted"/>
<reference evidence="3" key="1">
    <citation type="submission" date="2014-08" db="EMBL/GenBank/DDBJ databases">
        <authorList>
            <person name="Moulin L."/>
        </authorList>
    </citation>
    <scope>NUCLEOTIDE SEQUENCE [LARGE SCALE GENOMIC DNA]</scope>
</reference>